<dbReference type="HOGENOM" id="CLU_016513_0_0_5"/>
<organism evidence="9 10">
    <name type="scientific">Hyphomicrobium denitrificans 1NES1</name>
    <dbReference type="NCBI Taxonomy" id="670307"/>
    <lineage>
        <taxon>Bacteria</taxon>
        <taxon>Pseudomonadati</taxon>
        <taxon>Pseudomonadota</taxon>
        <taxon>Alphaproteobacteria</taxon>
        <taxon>Hyphomicrobiales</taxon>
        <taxon>Hyphomicrobiaceae</taxon>
        <taxon>Hyphomicrobium</taxon>
    </lineage>
</organism>
<dbReference type="Gene3D" id="6.10.250.600">
    <property type="match status" value="1"/>
</dbReference>
<dbReference type="PROSITE" id="PS00073">
    <property type="entry name" value="ACYL_COA_DH_2"/>
    <property type="match status" value="1"/>
</dbReference>
<dbReference type="EMBL" id="CP005587">
    <property type="protein sequence ID" value="AGK57712.1"/>
    <property type="molecule type" value="Genomic_DNA"/>
</dbReference>
<dbReference type="KEGG" id="hdt:HYPDE_30188"/>
<reference evidence="9 10" key="1">
    <citation type="journal article" date="2013" name="Genome Announc.">
        <title>Genome sequences for three denitrifying bacterial strains isolated from a uranium- and nitrate-contaminated subsurface environment.</title>
        <authorList>
            <person name="Venkatramanan R."/>
            <person name="Prakash O."/>
            <person name="Woyke T."/>
            <person name="Chain P."/>
            <person name="Goodwin L.A."/>
            <person name="Watson D."/>
            <person name="Brooks S."/>
            <person name="Kostka J.E."/>
            <person name="Green S.J."/>
        </authorList>
    </citation>
    <scope>NUCLEOTIDE SEQUENCE [LARGE SCALE GENOMIC DNA]</scope>
    <source>
        <strain evidence="9 10">1NES1</strain>
    </source>
</reference>
<dbReference type="InterPro" id="IPR006091">
    <property type="entry name" value="Acyl-CoA_Oxase/DH_mid-dom"/>
</dbReference>
<feature type="domain" description="Acyl-CoA oxidase/dehydrogenase middle" evidence="7">
    <location>
        <begin position="180"/>
        <end position="278"/>
    </location>
</feature>
<evidence type="ECO:0000256" key="3">
    <source>
        <dbReference type="ARBA" id="ARBA00022630"/>
    </source>
</evidence>
<proteinExistence type="inferred from homology"/>
<dbReference type="PANTHER" id="PTHR42707:SF3">
    <property type="entry name" value="ACYL-COA DEHYDROGENASE AIDB-RELATED"/>
    <property type="match status" value="1"/>
</dbReference>
<keyword evidence="4 5" id="KW-0274">FAD</keyword>
<keyword evidence="3 5" id="KW-0285">Flavoprotein</keyword>
<dbReference type="Pfam" id="PF00441">
    <property type="entry name" value="Acyl-CoA_dh_1"/>
    <property type="match status" value="1"/>
</dbReference>
<comment type="similarity">
    <text evidence="2 5">Belongs to the acyl-CoA dehydrogenase family.</text>
</comment>
<dbReference type="SUPFAM" id="SSF56645">
    <property type="entry name" value="Acyl-CoA dehydrogenase NM domain-like"/>
    <property type="match status" value="1"/>
</dbReference>
<dbReference type="Gene3D" id="2.40.110.20">
    <property type="match status" value="1"/>
</dbReference>
<dbReference type="Pfam" id="PF02770">
    <property type="entry name" value="Acyl-CoA_dh_M"/>
    <property type="match status" value="1"/>
</dbReference>
<dbReference type="SUPFAM" id="SSF47203">
    <property type="entry name" value="Acyl-CoA dehydrogenase C-terminal domain-like"/>
    <property type="match status" value="1"/>
</dbReference>
<evidence type="ECO:0000313" key="10">
    <source>
        <dbReference type="Proteomes" id="UP000005952"/>
    </source>
</evidence>
<dbReference type="InterPro" id="IPR009100">
    <property type="entry name" value="AcylCoA_DH/oxidase_NM_dom_sf"/>
</dbReference>
<dbReference type="PANTHER" id="PTHR42707">
    <property type="entry name" value="ACYL-COA DEHYDROGENASE"/>
    <property type="match status" value="1"/>
</dbReference>
<feature type="domain" description="Acyl-CoA dehydrogenase/oxidase C-terminal" evidence="6">
    <location>
        <begin position="288"/>
        <end position="441"/>
    </location>
</feature>
<keyword evidence="10" id="KW-1185">Reference proteome</keyword>
<evidence type="ECO:0000259" key="8">
    <source>
        <dbReference type="Pfam" id="PF18158"/>
    </source>
</evidence>
<dbReference type="STRING" id="670307.HYPDE_30188"/>
<name>N0B628_9HYPH</name>
<dbReference type="InterPro" id="IPR036250">
    <property type="entry name" value="AcylCo_DH-like_C"/>
</dbReference>
<dbReference type="Proteomes" id="UP000005952">
    <property type="component" value="Chromosome"/>
</dbReference>
<protein>
    <submittedName>
        <fullName evidence="9">Acyl-CoA dehydrogenase domain-containing protein</fullName>
    </submittedName>
</protein>
<feature type="domain" description="Adaptive response protein AidB N-terminal" evidence="8">
    <location>
        <begin position="11"/>
        <end position="165"/>
    </location>
</feature>
<evidence type="ECO:0000256" key="5">
    <source>
        <dbReference type="RuleBase" id="RU362125"/>
    </source>
</evidence>
<dbReference type="AlphaFoldDB" id="N0B628"/>
<dbReference type="InterPro" id="IPR009075">
    <property type="entry name" value="AcylCo_DH/oxidase_C"/>
</dbReference>
<evidence type="ECO:0000259" key="7">
    <source>
        <dbReference type="Pfam" id="PF02770"/>
    </source>
</evidence>
<dbReference type="Gene3D" id="1.20.140.10">
    <property type="entry name" value="Butyryl-CoA Dehydrogenase, subunit A, domain 3"/>
    <property type="match status" value="1"/>
</dbReference>
<dbReference type="InterPro" id="IPR006089">
    <property type="entry name" value="Acyl-CoA_DH_CS"/>
</dbReference>
<evidence type="ECO:0000256" key="1">
    <source>
        <dbReference type="ARBA" id="ARBA00001974"/>
    </source>
</evidence>
<dbReference type="Pfam" id="PF18158">
    <property type="entry name" value="AidB_N"/>
    <property type="match status" value="1"/>
</dbReference>
<evidence type="ECO:0000256" key="4">
    <source>
        <dbReference type="ARBA" id="ARBA00022827"/>
    </source>
</evidence>
<dbReference type="InterPro" id="IPR052904">
    <property type="entry name" value="Acyl-CoA_dehydrogenase-like"/>
</dbReference>
<evidence type="ECO:0000313" key="9">
    <source>
        <dbReference type="EMBL" id="AGK57712.1"/>
    </source>
</evidence>
<evidence type="ECO:0000256" key="2">
    <source>
        <dbReference type="ARBA" id="ARBA00009347"/>
    </source>
</evidence>
<dbReference type="InterPro" id="IPR041504">
    <property type="entry name" value="AidB_N"/>
</dbReference>
<sequence>MNEASMIEVANQPPPLEDYNLFESDAVLHEAVGREGATWAEPALSALGARLGSADTIALGADANRNAPVLRAFDRYGTRIDEVDFHPSWHALLGLAMETGLHSSPWAEPRRGAHVARAAGCYMLAQIESGVYCPVSMTYGSVPTLQRAPQIAADWLPRLFSRTYDRRFRPAAEKTSALIGMAMTENQGGSDLRTNVSRAEPYDVDGERRYYRLNGHKWFMSAPMCDAFLVLAQTGVGPTCFLVPRWKPDGTRNTIRIRRLKDKLGNRSNASSEVEFENTHAELLGEEGRGIPTIIEMGNYTRLDCAIGSSGLMRQAVAQAIHHAQYRTTFQKHLIDHALMANVLADLAIEAEAATLLALRLAQAYDEEGEAAVTFRRVATPAAKFWICKRAPTFAAEAMEVLGGNGYVEDFNLARIYREVPVNSIWEGSGNIMCLDVLRALARASLAVGVLADEMRDAATADRRLARFIDRMRAAAASAHDEAQARSFVRDLVVALQASLLIRHAPQMVADAFCASRLGGGSGAFGMLPPGVDTRRIVARAAPMLH</sequence>
<accession>N0B628</accession>
<comment type="cofactor">
    <cofactor evidence="1 5">
        <name>FAD</name>
        <dbReference type="ChEBI" id="CHEBI:57692"/>
    </cofactor>
</comment>
<keyword evidence="5" id="KW-0560">Oxidoreductase</keyword>
<dbReference type="eggNOG" id="COG1960">
    <property type="taxonomic scope" value="Bacteria"/>
</dbReference>
<dbReference type="GO" id="GO:0003995">
    <property type="term" value="F:acyl-CoA dehydrogenase activity"/>
    <property type="evidence" value="ECO:0007669"/>
    <property type="project" value="InterPro"/>
</dbReference>
<gene>
    <name evidence="9" type="ORF">HYPDE_30188</name>
</gene>
<evidence type="ECO:0000259" key="6">
    <source>
        <dbReference type="Pfam" id="PF00441"/>
    </source>
</evidence>
<dbReference type="NCBIfam" id="NF008594">
    <property type="entry name" value="PRK11561.1"/>
    <property type="match status" value="1"/>
</dbReference>